<evidence type="ECO:0000313" key="3">
    <source>
        <dbReference type="Proteomes" id="UP000649617"/>
    </source>
</evidence>
<reference evidence="2" key="1">
    <citation type="submission" date="2021-02" db="EMBL/GenBank/DDBJ databases">
        <authorList>
            <person name="Dougan E. K."/>
            <person name="Rhodes N."/>
            <person name="Thang M."/>
            <person name="Chan C."/>
        </authorList>
    </citation>
    <scope>NUCLEOTIDE SEQUENCE</scope>
</reference>
<dbReference type="AlphaFoldDB" id="A0A812WGS9"/>
<comment type="caution">
    <text evidence="2">The sequence shown here is derived from an EMBL/GenBank/DDBJ whole genome shotgun (WGS) entry which is preliminary data.</text>
</comment>
<protein>
    <submittedName>
        <fullName evidence="2">Uncharacterized protein</fullName>
    </submittedName>
</protein>
<organism evidence="2 3">
    <name type="scientific">Symbiodinium pilosum</name>
    <name type="common">Dinoflagellate</name>
    <dbReference type="NCBI Taxonomy" id="2952"/>
    <lineage>
        <taxon>Eukaryota</taxon>
        <taxon>Sar</taxon>
        <taxon>Alveolata</taxon>
        <taxon>Dinophyceae</taxon>
        <taxon>Suessiales</taxon>
        <taxon>Symbiodiniaceae</taxon>
        <taxon>Symbiodinium</taxon>
    </lineage>
</organism>
<sequence length="426" mass="47819">MWKMIEEDVCTRYNPGQGRLRLIVITDGYDTHSPGDYCGIRGMDPLMKELQKQGFDVEWHIVILGRGFQAEERRSYEDGGASSEASHRFLEALREGSGSRQARQQAYLADTAAGRMQKVEWFKALPPAAKRFEKWLLPNANGASCPGVELLNKFKQHPGWFVLVARPKRSIMDIAPLLAAKMRFADLPLAAEGKQAMQEALAHGGFGLVADTFETEIQQKSFEAIRAGAEVVARAKTGEVEMVAAEAEKLTKYYTTCRDVLVREVLDVVADLRSRLLEYCLDPENQLASRFAASIGALDEVVDIQDPCVYIAPATVTEYWYSFGPPSTAVPGSHTFPYHDPMRGARWKGFQDDALDYAIQSHEDYSAKMPLMQLRHEAFMREFRHLFRYPGGASPGSASWSKERPPPVRRIAEPEPERAEQIAVQM</sequence>
<gene>
    <name evidence="2" type="ORF">SPIL2461_LOCUS18834</name>
</gene>
<dbReference type="EMBL" id="CAJNIZ010044095">
    <property type="protein sequence ID" value="CAE7678126.1"/>
    <property type="molecule type" value="Genomic_DNA"/>
</dbReference>
<name>A0A812WGS9_SYMPI</name>
<evidence type="ECO:0000256" key="1">
    <source>
        <dbReference type="SAM" id="MobiDB-lite"/>
    </source>
</evidence>
<dbReference type="Proteomes" id="UP000649617">
    <property type="component" value="Unassembled WGS sequence"/>
</dbReference>
<proteinExistence type="predicted"/>
<evidence type="ECO:0000313" key="2">
    <source>
        <dbReference type="EMBL" id="CAE7678126.1"/>
    </source>
</evidence>
<dbReference type="OrthoDB" id="414447at2759"/>
<keyword evidence="3" id="KW-1185">Reference proteome</keyword>
<feature type="compositionally biased region" description="Basic and acidic residues" evidence="1">
    <location>
        <begin position="401"/>
        <end position="420"/>
    </location>
</feature>
<feature type="region of interest" description="Disordered" evidence="1">
    <location>
        <begin position="392"/>
        <end position="426"/>
    </location>
</feature>
<accession>A0A812WGS9</accession>